<proteinExistence type="predicted"/>
<evidence type="ECO:0000313" key="2">
    <source>
        <dbReference type="EMBL" id="GAA0146937.1"/>
    </source>
</evidence>
<dbReference type="EMBL" id="BAABME010001006">
    <property type="protein sequence ID" value="GAA0146937.1"/>
    <property type="molecule type" value="Genomic_DNA"/>
</dbReference>
<comment type="caution">
    <text evidence="2">The sequence shown here is derived from an EMBL/GenBank/DDBJ whole genome shotgun (WGS) entry which is preliminary data.</text>
</comment>
<organism evidence="2 3">
    <name type="scientific">Lithospermum erythrorhizon</name>
    <name type="common">Purple gromwell</name>
    <name type="synonym">Lithospermum officinale var. erythrorhizon</name>
    <dbReference type="NCBI Taxonomy" id="34254"/>
    <lineage>
        <taxon>Eukaryota</taxon>
        <taxon>Viridiplantae</taxon>
        <taxon>Streptophyta</taxon>
        <taxon>Embryophyta</taxon>
        <taxon>Tracheophyta</taxon>
        <taxon>Spermatophyta</taxon>
        <taxon>Magnoliopsida</taxon>
        <taxon>eudicotyledons</taxon>
        <taxon>Gunneridae</taxon>
        <taxon>Pentapetalae</taxon>
        <taxon>asterids</taxon>
        <taxon>lamiids</taxon>
        <taxon>Boraginales</taxon>
        <taxon>Boraginaceae</taxon>
        <taxon>Boraginoideae</taxon>
        <taxon>Lithospermeae</taxon>
        <taxon>Lithospermum</taxon>
    </lineage>
</organism>
<accession>A0AAV3PAB8</accession>
<keyword evidence="3" id="KW-1185">Reference proteome</keyword>
<evidence type="ECO:0000256" key="1">
    <source>
        <dbReference type="SAM" id="MobiDB-lite"/>
    </source>
</evidence>
<evidence type="ECO:0000313" key="3">
    <source>
        <dbReference type="Proteomes" id="UP001454036"/>
    </source>
</evidence>
<protein>
    <submittedName>
        <fullName evidence="2">Uncharacterized protein</fullName>
    </submittedName>
</protein>
<dbReference type="Proteomes" id="UP001454036">
    <property type="component" value="Unassembled WGS sequence"/>
</dbReference>
<feature type="region of interest" description="Disordered" evidence="1">
    <location>
        <begin position="1"/>
        <end position="37"/>
    </location>
</feature>
<dbReference type="AlphaFoldDB" id="A0AAV3PAB8"/>
<gene>
    <name evidence="2" type="ORF">LIER_06764</name>
</gene>
<feature type="compositionally biased region" description="Low complexity" evidence="1">
    <location>
        <begin position="1"/>
        <end position="21"/>
    </location>
</feature>
<reference evidence="2 3" key="1">
    <citation type="submission" date="2024-01" db="EMBL/GenBank/DDBJ databases">
        <title>The complete chloroplast genome sequence of Lithospermum erythrorhizon: insights into the phylogenetic relationship among Boraginaceae species and the maternal lineages of purple gromwells.</title>
        <authorList>
            <person name="Okada T."/>
            <person name="Watanabe K."/>
        </authorList>
    </citation>
    <scope>NUCLEOTIDE SEQUENCE [LARGE SCALE GENOMIC DNA]</scope>
</reference>
<name>A0AAV3PAB8_LITER</name>
<sequence>MLAPEAPSSSVAPTPVPGASSQPMGPEGRSSPFLPTLTPADQSAVNLEIYKSVVERLKKTTRELQVVNEDHEIHITEAQKMLNEYYDKVCEMEAQIEELHRALDTFVEKFKRSEEYHSLLKGDTATLLRNFCQKVAADFPGISSHLPTSSRLWEKTMWLVFLTNYLRRNLLTATTLEFLLCGRH</sequence>